<evidence type="ECO:0000256" key="2">
    <source>
        <dbReference type="ARBA" id="ARBA00022112"/>
    </source>
</evidence>
<dbReference type="AlphaFoldDB" id="A0A1M7JRT4"/>
<accession>A0A1M7JRT4</accession>
<evidence type="ECO:0000313" key="5">
    <source>
        <dbReference type="Proteomes" id="UP000184375"/>
    </source>
</evidence>
<comment type="similarity">
    <text evidence="1">Belongs to the GTP cyclohydrolase I type 2/NIF3 family.</text>
</comment>
<organism evidence="4 5">
    <name type="scientific">Caldanaerovirga acetigignens</name>
    <dbReference type="NCBI Taxonomy" id="447595"/>
    <lineage>
        <taxon>Bacteria</taxon>
        <taxon>Bacillati</taxon>
        <taxon>Bacillota</taxon>
        <taxon>Clostridia</taxon>
        <taxon>Thermosediminibacterales</taxon>
        <taxon>Thermosediminibacteraceae</taxon>
        <taxon>Caldanaerovirga</taxon>
    </lineage>
</organism>
<evidence type="ECO:0000256" key="1">
    <source>
        <dbReference type="ARBA" id="ARBA00006964"/>
    </source>
</evidence>
<dbReference type="Gene3D" id="3.40.1390.30">
    <property type="entry name" value="NIF3 (NGG1p interacting factor 3)-like"/>
    <property type="match status" value="1"/>
</dbReference>
<dbReference type="InterPro" id="IPR036069">
    <property type="entry name" value="DUF34/NIF3_sf"/>
</dbReference>
<dbReference type="GO" id="GO:0046872">
    <property type="term" value="F:metal ion binding"/>
    <property type="evidence" value="ECO:0007669"/>
    <property type="project" value="UniProtKB-KW"/>
</dbReference>
<feature type="binding site" evidence="3">
    <location>
        <position position="130"/>
    </location>
    <ligand>
        <name>a divalent metal cation</name>
        <dbReference type="ChEBI" id="CHEBI:60240"/>
        <label>1</label>
    </ligand>
</feature>
<keyword evidence="3" id="KW-0479">Metal-binding</keyword>
<sequence>MLLKGTIAPFPEEERGVVFPVGSIYLAAYLFLLTKGDFIKMQIKVKDVINVLDDITGGRVVRGTEDLFSGRNPFVVMKSSNIPGKSVMEIPGLVFGDPEAKVNKIAVVMTLTESCIELAAATGVDLIVAHHPVADAANSGGVTLKNYLGLYGINVIELHEAFHGLHPGISYLHGHRAFRVDIKYGGVPGNILYVGKVLDGIKTLGDILDRLDKMMDIERELKLVECERSLYGCGDVIDSVTAVRGEILVGTPETQVNTVLHIFPHTGFTPEHLEKAKNEHPEADTVLATISRTRRDSGLVAKAKELGLSFICGNCHSMEVFENGLPLAYALRSYLPEDVRIVILRERITSIPMEYVGASSIKEYAVYIAKNYLVRKKKGGYRLKQNKNKS</sequence>
<protein>
    <recommendedName>
        <fullName evidence="2">GTP cyclohydrolase 1 type 2 homolog</fullName>
    </recommendedName>
</protein>
<gene>
    <name evidence="4" type="ORF">SAMN05660826_01317</name>
</gene>
<dbReference type="SUPFAM" id="SSF102705">
    <property type="entry name" value="NIF3 (NGG1p interacting factor 3)-like"/>
    <property type="match status" value="1"/>
</dbReference>
<dbReference type="EMBL" id="FRCR01000007">
    <property type="protein sequence ID" value="SHM55704.1"/>
    <property type="molecule type" value="Genomic_DNA"/>
</dbReference>
<dbReference type="InterPro" id="IPR002678">
    <property type="entry name" value="DUF34/NIF3"/>
</dbReference>
<reference evidence="5" key="1">
    <citation type="submission" date="2016-11" db="EMBL/GenBank/DDBJ databases">
        <authorList>
            <person name="Varghese N."/>
            <person name="Submissions S."/>
        </authorList>
    </citation>
    <scope>NUCLEOTIDE SEQUENCE [LARGE SCALE GENOMIC DNA]</scope>
    <source>
        <strain evidence="5">DSM 18802</strain>
    </source>
</reference>
<keyword evidence="5" id="KW-1185">Reference proteome</keyword>
<name>A0A1M7JRT4_9FIRM</name>
<evidence type="ECO:0000313" key="4">
    <source>
        <dbReference type="EMBL" id="SHM55704.1"/>
    </source>
</evidence>
<dbReference type="Pfam" id="PF01784">
    <property type="entry name" value="DUF34_NIF3"/>
    <property type="match status" value="1"/>
</dbReference>
<dbReference type="Proteomes" id="UP000184375">
    <property type="component" value="Unassembled WGS sequence"/>
</dbReference>
<evidence type="ECO:0000256" key="3">
    <source>
        <dbReference type="PIRSR" id="PIRSR602678-1"/>
    </source>
</evidence>
<feature type="binding site" evidence="3">
    <location>
        <position position="131"/>
    </location>
    <ligand>
        <name>a divalent metal cation</name>
        <dbReference type="ChEBI" id="CHEBI:60240"/>
        <label>1</label>
    </ligand>
</feature>
<dbReference type="STRING" id="447595.SAMN05660826_01317"/>
<proteinExistence type="inferred from homology"/>